<keyword evidence="3" id="KW-0378">Hydrolase</keyword>
<dbReference type="Pfam" id="PF01757">
    <property type="entry name" value="Acyl_transf_3"/>
    <property type="match status" value="1"/>
</dbReference>
<sequence length="374" mass="41239">MSLPSSSPSVPALPDPRQEGLDLLRALAILPVLLFHAPETVTHALPEGLRHAFTFGWMGVDLFFVLSGYLIGRQVFTTQPEAPTGSLLREFWVKRWTRTLPLYFVVLGTYAFLKPLVFGAPFAGGGWHFAFFLQNYAPLLDFVQSWSLCVEEHFYLVLPVLAFALGGRRWPAAVWLVPGALSLVGRMLVSRGLPEGLTALEVVPFLQWPTHLHLDGMALGVFLARTAPTWRQWPAAWKTTCTLLGVGVLAATLALCGPTLHGHARVWVFTGLSVAFALLVVGLEAMRLPSWARKAVYMLAVTSYGTYLWHGLVVRVLERTHLSLGFWGLDLLAFLGVTVGVAWATYQAVEKPGLKLRGWLLEQPSRPPVTARAP</sequence>
<dbReference type="GO" id="GO:0016747">
    <property type="term" value="F:acyltransferase activity, transferring groups other than amino-acyl groups"/>
    <property type="evidence" value="ECO:0007669"/>
    <property type="project" value="InterPro"/>
</dbReference>
<feature type="transmembrane region" description="Helical" evidence="1">
    <location>
        <begin position="295"/>
        <end position="312"/>
    </location>
</feature>
<accession>A0A1H8DZE1</accession>
<keyword evidence="3" id="KW-0808">Transferase</keyword>
<dbReference type="GO" id="GO:0016787">
    <property type="term" value="F:hydrolase activity"/>
    <property type="evidence" value="ECO:0007669"/>
    <property type="project" value="UniProtKB-KW"/>
</dbReference>
<dbReference type="InterPro" id="IPR002656">
    <property type="entry name" value="Acyl_transf_3_dom"/>
</dbReference>
<proteinExistence type="predicted"/>
<keyword evidence="1" id="KW-0812">Transmembrane</keyword>
<organism evidence="3 4">
    <name type="scientific">Stigmatella aurantiaca</name>
    <dbReference type="NCBI Taxonomy" id="41"/>
    <lineage>
        <taxon>Bacteria</taxon>
        <taxon>Pseudomonadati</taxon>
        <taxon>Myxococcota</taxon>
        <taxon>Myxococcia</taxon>
        <taxon>Myxococcales</taxon>
        <taxon>Cystobacterineae</taxon>
        <taxon>Archangiaceae</taxon>
        <taxon>Stigmatella</taxon>
    </lineage>
</organism>
<keyword evidence="3" id="KW-0012">Acyltransferase</keyword>
<dbReference type="EMBL" id="FOAP01000031">
    <property type="protein sequence ID" value="SEN12573.1"/>
    <property type="molecule type" value="Genomic_DNA"/>
</dbReference>
<feature type="transmembrane region" description="Helical" evidence="1">
    <location>
        <begin position="236"/>
        <end position="260"/>
    </location>
</feature>
<keyword evidence="1" id="KW-0472">Membrane</keyword>
<evidence type="ECO:0000313" key="4">
    <source>
        <dbReference type="Proteomes" id="UP000182719"/>
    </source>
</evidence>
<protein>
    <submittedName>
        <fullName evidence="3">Peptidoglycan/LPS O-acetylase OafA/YrhL, contains acyltransferase and SGNH-hydrolase domains</fullName>
    </submittedName>
</protein>
<feature type="transmembrane region" description="Helical" evidence="1">
    <location>
        <begin position="266"/>
        <end position="283"/>
    </location>
</feature>
<evidence type="ECO:0000256" key="1">
    <source>
        <dbReference type="SAM" id="Phobius"/>
    </source>
</evidence>
<dbReference type="OrthoDB" id="5501619at2"/>
<keyword evidence="1" id="KW-1133">Transmembrane helix</keyword>
<keyword evidence="4" id="KW-1185">Reference proteome</keyword>
<dbReference type="GO" id="GO:0016020">
    <property type="term" value="C:membrane"/>
    <property type="evidence" value="ECO:0007669"/>
    <property type="project" value="TreeGrafter"/>
</dbReference>
<dbReference type="RefSeq" id="WP_075011017.1">
    <property type="nucleotide sequence ID" value="NZ_FOAP01000031.1"/>
</dbReference>
<dbReference type="Proteomes" id="UP000182719">
    <property type="component" value="Unassembled WGS sequence"/>
</dbReference>
<evidence type="ECO:0000259" key="2">
    <source>
        <dbReference type="Pfam" id="PF01757"/>
    </source>
</evidence>
<dbReference type="InterPro" id="IPR050879">
    <property type="entry name" value="Acyltransferase_3"/>
</dbReference>
<reference evidence="4" key="1">
    <citation type="submission" date="2016-10" db="EMBL/GenBank/DDBJ databases">
        <authorList>
            <person name="Varghese N."/>
            <person name="Submissions S."/>
        </authorList>
    </citation>
    <scope>NUCLEOTIDE SEQUENCE [LARGE SCALE GENOMIC DNA]</scope>
    <source>
        <strain evidence="4">DSM 17044</strain>
    </source>
</reference>
<feature type="transmembrane region" description="Helical" evidence="1">
    <location>
        <begin position="324"/>
        <end position="346"/>
    </location>
</feature>
<feature type="transmembrane region" description="Helical" evidence="1">
    <location>
        <begin position="49"/>
        <end position="71"/>
    </location>
</feature>
<name>A0A1H8DZE1_STIAU</name>
<evidence type="ECO:0000313" key="3">
    <source>
        <dbReference type="EMBL" id="SEN12573.1"/>
    </source>
</evidence>
<dbReference type="GO" id="GO:0009103">
    <property type="term" value="P:lipopolysaccharide biosynthetic process"/>
    <property type="evidence" value="ECO:0007669"/>
    <property type="project" value="TreeGrafter"/>
</dbReference>
<gene>
    <name evidence="3" type="ORF">SAMN05444354_13151</name>
</gene>
<dbReference type="PANTHER" id="PTHR23028:SF53">
    <property type="entry name" value="ACYL_TRANSF_3 DOMAIN-CONTAINING PROTEIN"/>
    <property type="match status" value="1"/>
</dbReference>
<feature type="transmembrane region" description="Helical" evidence="1">
    <location>
        <begin position="102"/>
        <end position="123"/>
    </location>
</feature>
<feature type="transmembrane region" description="Helical" evidence="1">
    <location>
        <begin position="143"/>
        <end position="165"/>
    </location>
</feature>
<dbReference type="PANTHER" id="PTHR23028">
    <property type="entry name" value="ACETYLTRANSFERASE"/>
    <property type="match status" value="1"/>
</dbReference>
<feature type="transmembrane region" description="Helical" evidence="1">
    <location>
        <begin position="172"/>
        <end position="193"/>
    </location>
</feature>
<dbReference type="AlphaFoldDB" id="A0A1H8DZE1"/>
<feature type="domain" description="Acyltransferase 3" evidence="2">
    <location>
        <begin position="20"/>
        <end position="346"/>
    </location>
</feature>